<dbReference type="GO" id="GO:0030246">
    <property type="term" value="F:carbohydrate binding"/>
    <property type="evidence" value="ECO:0007669"/>
    <property type="project" value="InterPro"/>
</dbReference>
<name>A0A545T5A0_9GAMM</name>
<proteinExistence type="predicted"/>
<dbReference type="InterPro" id="IPR052720">
    <property type="entry name" value="Glycosyl_hydrolase_97"/>
</dbReference>
<dbReference type="SUPFAM" id="SSF51445">
    <property type="entry name" value="(Trans)glycosidases"/>
    <property type="match status" value="1"/>
</dbReference>
<keyword evidence="6" id="KW-1185">Reference proteome</keyword>
<reference evidence="4 6" key="1">
    <citation type="submission" date="2019-06" db="EMBL/GenBank/DDBJ databases">
        <title>Draft genome of Aliikangiella marina GYP-15.</title>
        <authorList>
            <person name="Wang G."/>
        </authorList>
    </citation>
    <scope>NUCLEOTIDE SEQUENCE [LARGE SCALE GENOMIC DNA]</scope>
    <source>
        <strain evidence="4 6">GYP-15</strain>
    </source>
</reference>
<dbReference type="Gene3D" id="2.70.98.10">
    <property type="match status" value="1"/>
</dbReference>
<dbReference type="Pfam" id="PF14509">
    <property type="entry name" value="GH97_C"/>
    <property type="match status" value="1"/>
</dbReference>
<dbReference type="InterPro" id="IPR019563">
    <property type="entry name" value="GH97_catalytic"/>
</dbReference>
<evidence type="ECO:0000313" key="5">
    <source>
        <dbReference type="EMBL" id="TQV72420.1"/>
    </source>
</evidence>
<gene>
    <name evidence="4" type="ORF">FLL45_17425</name>
    <name evidence="5" type="ORF">FLL45_17705</name>
</gene>
<evidence type="ECO:0000259" key="2">
    <source>
        <dbReference type="Pfam" id="PF14508"/>
    </source>
</evidence>
<dbReference type="PANTHER" id="PTHR35803">
    <property type="entry name" value="GLUCAN 1,4-ALPHA-GLUCOSIDASE SUSB-RELATED"/>
    <property type="match status" value="1"/>
</dbReference>
<sequence>MVNLGNIAINYNKEHQFMTNPRKFLLLILTGFWLLSSNSLNAKSVSVSSPNQSIVFTLSDDNSSPRYSVSFKGQLIIEPSNLGFTFADSPALSQGLAISDYQLSQSDSTWQQPWGESQFIRDHHNELMVKLEAPNNPSHQYTLRIRVFNDGLGFRYEVPAISQKTILITDELTEFKFAHSENYQAWWIPAQGWNRYEFLYQNTPFDKIDRVNTPFTVRNKSNVHVSIHEAALTDFASMTLDQRRPGTFKSSLVPWSDGIKVKKSGAFSTPWRTIQLANSAKGLLNSQLILNLNEPNKLGDVSWVKPGKYIGIWWGMHLGVNTWGSGTKHGATTQEAKRYLDFAAKYGFDGVLVEGWNIGWDGSWFSNGDVFSFTQAYDDFDLKAVTDYAKSKHIKLIGHHETSGSVTNYRNQMADAYDLYQQLGVTQIKTGYVADGGNIKRLDEKGRAIKEWHDGQFMVNEYLFSVTEAAKRKISINTHEPIKDTGLRRTYPNWLSREGARGQEFNAWGSPPNDPAHTVNLVYTRMLSGPMDFTPGIFNLAFNGLDAENRVQTTLAKQLALYVVIYSPIQMAADLPKHYLERLDAFQFIRDVPTDWKTSVALNGEIGEWVTLVRQDKYSNDWYLGAITNEFAREIKIELNFLDKDKRYLAQIYRDGDKADWKTNPYDYIIEEKTVSAETVLNFKLATSGGVAIRFKAL</sequence>
<dbReference type="InterPro" id="IPR014718">
    <property type="entry name" value="GH-type_carb-bd"/>
</dbReference>
<accession>A0A545T5A0</accession>
<dbReference type="InterPro" id="IPR029486">
    <property type="entry name" value="GH97_N"/>
</dbReference>
<dbReference type="GO" id="GO:0016787">
    <property type="term" value="F:hydrolase activity"/>
    <property type="evidence" value="ECO:0007669"/>
    <property type="project" value="UniProtKB-KW"/>
</dbReference>
<evidence type="ECO:0000259" key="1">
    <source>
        <dbReference type="Pfam" id="PF10566"/>
    </source>
</evidence>
<dbReference type="Pfam" id="PF10566">
    <property type="entry name" value="Glyco_hydro_97"/>
    <property type="match status" value="1"/>
</dbReference>
<evidence type="ECO:0000313" key="4">
    <source>
        <dbReference type="EMBL" id="TQV72417.1"/>
    </source>
</evidence>
<dbReference type="OrthoDB" id="57532at2"/>
<feature type="domain" description="Glycosyl-hydrolase 97 catalytic" evidence="1">
    <location>
        <begin position="313"/>
        <end position="500"/>
    </location>
</feature>
<dbReference type="InterPro" id="IPR029483">
    <property type="entry name" value="GH97_C"/>
</dbReference>
<evidence type="ECO:0000259" key="3">
    <source>
        <dbReference type="Pfam" id="PF14509"/>
    </source>
</evidence>
<protein>
    <submittedName>
        <fullName evidence="4">Glycoside hydrolase family 97 protein</fullName>
    </submittedName>
</protein>
<dbReference type="InterPro" id="IPR017853">
    <property type="entry name" value="GH"/>
</dbReference>
<dbReference type="Proteomes" id="UP000317839">
    <property type="component" value="Unassembled WGS sequence"/>
</dbReference>
<dbReference type="AlphaFoldDB" id="A0A545T5A0"/>
<dbReference type="EMBL" id="VIKR01000005">
    <property type="protein sequence ID" value="TQV72417.1"/>
    <property type="molecule type" value="Genomic_DNA"/>
</dbReference>
<feature type="domain" description="Glycosyl-hydrolase 97 N-terminal" evidence="2">
    <location>
        <begin position="47"/>
        <end position="295"/>
    </location>
</feature>
<comment type="caution">
    <text evidence="4">The sequence shown here is derived from an EMBL/GenBank/DDBJ whole genome shotgun (WGS) entry which is preliminary data.</text>
</comment>
<feature type="domain" description="Glycosyl-hydrolase 97 C-terminal oligomerisation" evidence="3">
    <location>
        <begin position="595"/>
        <end position="696"/>
    </location>
</feature>
<keyword evidence="4" id="KW-0378">Hydrolase</keyword>
<dbReference type="Gene3D" id="3.20.20.70">
    <property type="entry name" value="Aldolase class I"/>
    <property type="match status" value="1"/>
</dbReference>
<dbReference type="Pfam" id="PF14508">
    <property type="entry name" value="GH97_N"/>
    <property type="match status" value="1"/>
</dbReference>
<dbReference type="EMBL" id="VIKR01000005">
    <property type="protein sequence ID" value="TQV72420.1"/>
    <property type="molecule type" value="Genomic_DNA"/>
</dbReference>
<organism evidence="4 6">
    <name type="scientific">Aliikangiella marina</name>
    <dbReference type="NCBI Taxonomy" id="1712262"/>
    <lineage>
        <taxon>Bacteria</taxon>
        <taxon>Pseudomonadati</taxon>
        <taxon>Pseudomonadota</taxon>
        <taxon>Gammaproteobacteria</taxon>
        <taxon>Oceanospirillales</taxon>
        <taxon>Pleioneaceae</taxon>
        <taxon>Aliikangiella</taxon>
    </lineage>
</organism>
<dbReference type="InterPro" id="IPR013785">
    <property type="entry name" value="Aldolase_TIM"/>
</dbReference>
<dbReference type="PANTHER" id="PTHR35803:SF1">
    <property type="entry name" value="GLUCAN 1,4-ALPHA-GLUCOSIDASE SUSB"/>
    <property type="match status" value="1"/>
</dbReference>
<evidence type="ECO:0000313" key="6">
    <source>
        <dbReference type="Proteomes" id="UP000317839"/>
    </source>
</evidence>